<evidence type="ECO:0000256" key="1">
    <source>
        <dbReference type="ARBA" id="ARBA00023125"/>
    </source>
</evidence>
<dbReference type="InterPro" id="IPR000424">
    <property type="entry name" value="Primosome_PriB/ssb"/>
</dbReference>
<dbReference type="Proteomes" id="UP000054383">
    <property type="component" value="Unassembled WGS sequence"/>
</dbReference>
<keyword evidence="1 2" id="KW-0238">DNA-binding</keyword>
<dbReference type="Gene3D" id="2.40.50.140">
    <property type="entry name" value="Nucleic acid-binding proteins"/>
    <property type="match status" value="1"/>
</dbReference>
<dbReference type="InterPro" id="IPR012340">
    <property type="entry name" value="NA-bd_OB-fold"/>
</dbReference>
<reference evidence="3 4" key="1">
    <citation type="submission" date="2015-04" db="EMBL/GenBank/DDBJ databases">
        <authorList>
            <person name="Syromyatnikov M.Y."/>
            <person name="Popov V.N."/>
        </authorList>
    </citation>
    <scope>NUCLEOTIDE SEQUENCE [LARGE SCALE GENOMIC DNA]</scope>
    <source>
        <strain evidence="3">WF-38-12</strain>
    </source>
</reference>
<proteinExistence type="predicted"/>
<dbReference type="GO" id="GO:0006264">
    <property type="term" value="P:mitochondrial DNA replication"/>
    <property type="evidence" value="ECO:0007669"/>
    <property type="project" value="TreeGrafter"/>
</dbReference>
<name>A0A0U1LUW7_TALIS</name>
<dbReference type="PROSITE" id="PS50935">
    <property type="entry name" value="SSB"/>
    <property type="match status" value="1"/>
</dbReference>
<dbReference type="GO" id="GO:0042645">
    <property type="term" value="C:mitochondrial nucleoid"/>
    <property type="evidence" value="ECO:0007669"/>
    <property type="project" value="TreeGrafter"/>
</dbReference>
<dbReference type="SUPFAM" id="SSF50249">
    <property type="entry name" value="Nucleic acid-binding proteins"/>
    <property type="match status" value="1"/>
</dbReference>
<accession>A0A0U1LUW7</accession>
<dbReference type="OrthoDB" id="1078367at2759"/>
<organism evidence="3 4">
    <name type="scientific">Talaromyces islandicus</name>
    <name type="common">Penicillium islandicum</name>
    <dbReference type="NCBI Taxonomy" id="28573"/>
    <lineage>
        <taxon>Eukaryota</taxon>
        <taxon>Fungi</taxon>
        <taxon>Dikarya</taxon>
        <taxon>Ascomycota</taxon>
        <taxon>Pezizomycotina</taxon>
        <taxon>Eurotiomycetes</taxon>
        <taxon>Eurotiomycetidae</taxon>
        <taxon>Eurotiales</taxon>
        <taxon>Trichocomaceae</taxon>
        <taxon>Talaromyces</taxon>
        <taxon>Talaromyces sect. Islandici</taxon>
    </lineage>
</organism>
<evidence type="ECO:0000256" key="2">
    <source>
        <dbReference type="PROSITE-ProRule" id="PRU00252"/>
    </source>
</evidence>
<dbReference type="AlphaFoldDB" id="A0A0U1LUW7"/>
<dbReference type="STRING" id="28573.A0A0U1LUW7"/>
<dbReference type="CDD" id="cd04496">
    <property type="entry name" value="SSB_OBF"/>
    <property type="match status" value="1"/>
</dbReference>
<dbReference type="InterPro" id="IPR011344">
    <property type="entry name" value="ssDNA-bd"/>
</dbReference>
<sequence length="139" mass="14909">MQAIRSTLRSRAALSARSFSSSPAHSFARLTITGRLAAEPELSATSTGGEIVKYAVGTSSGPKDNRQTSWFRIASFAPDGPSRAHLLGLPKGSLVLVEGDVTMRNYEDAEGKRHSAVSIVQRNIEVLKRGTPSEEHSSE</sequence>
<keyword evidence="4" id="KW-1185">Reference proteome</keyword>
<dbReference type="OMA" id="TQYVRKG"/>
<gene>
    <name evidence="3" type="ORF">PISL3812_04221</name>
</gene>
<dbReference type="Pfam" id="PF00436">
    <property type="entry name" value="SSB"/>
    <property type="match status" value="1"/>
</dbReference>
<protein>
    <submittedName>
        <fullName evidence="3">SsDNA binding protein, putative</fullName>
    </submittedName>
</protein>
<evidence type="ECO:0000313" key="3">
    <source>
        <dbReference type="EMBL" id="CRG87204.1"/>
    </source>
</evidence>
<dbReference type="GO" id="GO:0003697">
    <property type="term" value="F:single-stranded DNA binding"/>
    <property type="evidence" value="ECO:0007669"/>
    <property type="project" value="InterPro"/>
</dbReference>
<dbReference type="EMBL" id="CVMT01000003">
    <property type="protein sequence ID" value="CRG87204.1"/>
    <property type="molecule type" value="Genomic_DNA"/>
</dbReference>
<dbReference type="PANTHER" id="PTHR10302">
    <property type="entry name" value="SINGLE-STRANDED DNA-BINDING PROTEIN"/>
    <property type="match status" value="1"/>
</dbReference>
<dbReference type="PANTHER" id="PTHR10302:SF0">
    <property type="entry name" value="SINGLE-STRANDED DNA-BINDING PROTEIN, MITOCHONDRIAL"/>
    <property type="match status" value="1"/>
</dbReference>
<evidence type="ECO:0000313" key="4">
    <source>
        <dbReference type="Proteomes" id="UP000054383"/>
    </source>
</evidence>